<evidence type="ECO:0000313" key="1">
    <source>
        <dbReference type="EMBL" id="TFB83642.1"/>
    </source>
</evidence>
<accession>A0ABY2I7H0</accession>
<dbReference type="EMBL" id="SOFG01000024">
    <property type="protein sequence ID" value="TFB83642.1"/>
    <property type="molecule type" value="Genomic_DNA"/>
</dbReference>
<organism evidence="1 2">
    <name type="scientific">Cryobacterium algoricola</name>
    <dbReference type="NCBI Taxonomy" id="1259183"/>
    <lineage>
        <taxon>Bacteria</taxon>
        <taxon>Bacillati</taxon>
        <taxon>Actinomycetota</taxon>
        <taxon>Actinomycetes</taxon>
        <taxon>Micrococcales</taxon>
        <taxon>Microbacteriaceae</taxon>
        <taxon>Cryobacterium</taxon>
    </lineage>
</organism>
<proteinExistence type="predicted"/>
<keyword evidence="2" id="KW-1185">Reference proteome</keyword>
<reference evidence="1 2" key="1">
    <citation type="submission" date="2019-03" db="EMBL/GenBank/DDBJ databases">
        <title>Genomics of glacier-inhabiting Cryobacterium strains.</title>
        <authorList>
            <person name="Liu Q."/>
            <person name="Xin Y.-H."/>
        </authorList>
    </citation>
    <scope>NUCLEOTIDE SEQUENCE [LARGE SCALE GENOMIC DNA]</scope>
    <source>
        <strain evidence="1 2">MDB2-B</strain>
    </source>
</reference>
<evidence type="ECO:0000313" key="2">
    <source>
        <dbReference type="Proteomes" id="UP000297608"/>
    </source>
</evidence>
<dbReference type="Proteomes" id="UP000297608">
    <property type="component" value="Unassembled WGS sequence"/>
</dbReference>
<name>A0ABY2I7H0_9MICO</name>
<protein>
    <submittedName>
        <fullName evidence="1">Uncharacterized protein</fullName>
    </submittedName>
</protein>
<gene>
    <name evidence="1" type="ORF">E3O44_17375</name>
</gene>
<comment type="caution">
    <text evidence="1">The sequence shown here is derived from an EMBL/GenBank/DDBJ whole genome shotgun (WGS) entry which is preliminary data.</text>
</comment>
<sequence>MATPIPAPTPPALSDTDRQTLAEKAQATLRADLVSTYPGVDVPTVTRERFLRLNEAAPVISACMTAEGFPSYATLSDAVAGYVPPGREQANAIASYICTTRFPLDPKYSVPSNDSQLTYLYLYQTTVLIPCLAFAHITVDPPPTLKDFIDSNHVEGGSAAVWTPVLKGAAGALGDGISKQCPIMPEHLKD</sequence>